<organism evidence="1 2">
    <name type="scientific">Neofusicoccum parvum</name>
    <dbReference type="NCBI Taxonomy" id="310453"/>
    <lineage>
        <taxon>Eukaryota</taxon>
        <taxon>Fungi</taxon>
        <taxon>Dikarya</taxon>
        <taxon>Ascomycota</taxon>
        <taxon>Pezizomycotina</taxon>
        <taxon>Dothideomycetes</taxon>
        <taxon>Dothideomycetes incertae sedis</taxon>
        <taxon>Botryosphaeriales</taxon>
        <taxon>Botryosphaeriaceae</taxon>
        <taxon>Neofusicoccum</taxon>
    </lineage>
</organism>
<name>A0ACB5SBA8_9PEZI</name>
<comment type="caution">
    <text evidence="1">The sequence shown here is derived from an EMBL/GenBank/DDBJ whole genome shotgun (WGS) entry which is preliminary data.</text>
</comment>
<proteinExistence type="predicted"/>
<reference evidence="1" key="1">
    <citation type="submission" date="2024-09" db="EMBL/GenBank/DDBJ databases">
        <title>Draft Genome Sequences of Neofusicoccum parvum.</title>
        <authorList>
            <person name="Ashida A."/>
            <person name="Camagna M."/>
            <person name="Tanaka A."/>
            <person name="Takemoto D."/>
        </authorList>
    </citation>
    <scope>NUCLEOTIDE SEQUENCE</scope>
    <source>
        <strain evidence="1">PPO83</strain>
    </source>
</reference>
<gene>
    <name evidence="1" type="primary">g1335</name>
    <name evidence="1" type="ORF">NpPPO83_00001335</name>
</gene>
<dbReference type="Proteomes" id="UP001165186">
    <property type="component" value="Unassembled WGS sequence"/>
</dbReference>
<evidence type="ECO:0000313" key="2">
    <source>
        <dbReference type="Proteomes" id="UP001165186"/>
    </source>
</evidence>
<sequence>MSAIDDNLFSAKSGNDDNQSQHCWESPISLVDFEDFLRTSADSTPSFDSVVSTSATDWANEMSNTCISPPATTSSKSASPSSTSPSSTDHTISDIPTTPFVLDTFTSVFDLPDHPQPPACACRQHLLATLSATQPPTAPTTTTTTIPLDKLLCANKTTLTAIRAALTCPTHLAHPLPLTLLLHHLLLRTIAAYHEAWLSALAFAHPAALTAGRAIAFGAYRFTDDDDGGARALVRQIVALDLRRAGEVAEGLAAGRGEGGADGGAEVLAFLGAEVERELGRVVRVVEGG</sequence>
<dbReference type="EMBL" id="BSXG01000239">
    <property type="protein sequence ID" value="GME33711.1"/>
    <property type="molecule type" value="Genomic_DNA"/>
</dbReference>
<protein>
    <submittedName>
        <fullName evidence="1">Uncharacterized protein</fullName>
    </submittedName>
</protein>
<keyword evidence="2" id="KW-1185">Reference proteome</keyword>
<evidence type="ECO:0000313" key="1">
    <source>
        <dbReference type="EMBL" id="GME33711.1"/>
    </source>
</evidence>
<accession>A0ACB5SBA8</accession>